<keyword evidence="4" id="KW-0449">Lipoprotein</keyword>
<comment type="similarity">
    <text evidence="1">Belongs to the dymeclin family.</text>
</comment>
<dbReference type="PANTHER" id="PTHR12895">
    <property type="entry name" value="DYMECLIN"/>
    <property type="match status" value="1"/>
</dbReference>
<keyword evidence="6" id="KW-1185">Reference proteome</keyword>
<evidence type="ECO:0000256" key="3">
    <source>
        <dbReference type="ARBA" id="ARBA00022707"/>
    </source>
</evidence>
<dbReference type="PANTHER" id="PTHR12895:SF9">
    <property type="entry name" value="DYMECLIN"/>
    <property type="match status" value="1"/>
</dbReference>
<dbReference type="InterPro" id="IPR019142">
    <property type="entry name" value="Dymeclin"/>
</dbReference>
<feature type="non-terminal residue" evidence="5">
    <location>
        <position position="1"/>
    </location>
</feature>
<keyword evidence="3" id="KW-0519">Myristate</keyword>
<sequence>LNLSPHIYGIDPYVANRLVSVAAVTFKRYAVLIAENGGQLEVEGDVSTPIGMHGETCRTLLQLIKHSIRSKCLAKNIHVVYEIFRRPENPSLGDLAAISALIATMNKIVGSSLSARKTLKLLEENLSELRSCSSEGALLRQNSHSDDSSSVASDASDLGNLTFQYEEEADPEVFFLPYLWDIVVSTLTTSSSMEWRRSSIQIFALNNDLEDGVANSFDDVSLVEYSGHDVV</sequence>
<dbReference type="AlphaFoldDB" id="K0SX34"/>
<evidence type="ECO:0000256" key="4">
    <source>
        <dbReference type="ARBA" id="ARBA00023288"/>
    </source>
</evidence>
<evidence type="ECO:0000256" key="2">
    <source>
        <dbReference type="ARBA" id="ARBA00015736"/>
    </source>
</evidence>
<name>K0SX34_THAOC</name>
<comment type="caution">
    <text evidence="5">The sequence shown here is derived from an EMBL/GenBank/DDBJ whole genome shotgun (WGS) entry which is preliminary data.</text>
</comment>
<dbReference type="GO" id="GO:0005794">
    <property type="term" value="C:Golgi apparatus"/>
    <property type="evidence" value="ECO:0007669"/>
    <property type="project" value="TreeGrafter"/>
</dbReference>
<protein>
    <recommendedName>
        <fullName evidence="2">Dymeclin</fullName>
    </recommendedName>
</protein>
<gene>
    <name evidence="5" type="ORF">THAOC_16606</name>
</gene>
<evidence type="ECO:0000256" key="1">
    <source>
        <dbReference type="ARBA" id="ARBA00010603"/>
    </source>
</evidence>
<dbReference type="OrthoDB" id="44990at2759"/>
<accession>K0SX34</accession>
<dbReference type="Proteomes" id="UP000266841">
    <property type="component" value="Unassembled WGS sequence"/>
</dbReference>
<evidence type="ECO:0000313" key="5">
    <source>
        <dbReference type="EMBL" id="EJK62767.1"/>
    </source>
</evidence>
<proteinExistence type="inferred from homology"/>
<organism evidence="5 6">
    <name type="scientific">Thalassiosira oceanica</name>
    <name type="common">Marine diatom</name>
    <dbReference type="NCBI Taxonomy" id="159749"/>
    <lineage>
        <taxon>Eukaryota</taxon>
        <taxon>Sar</taxon>
        <taxon>Stramenopiles</taxon>
        <taxon>Ochrophyta</taxon>
        <taxon>Bacillariophyta</taxon>
        <taxon>Coscinodiscophyceae</taxon>
        <taxon>Thalassiosirophycidae</taxon>
        <taxon>Thalassiosirales</taxon>
        <taxon>Thalassiosiraceae</taxon>
        <taxon>Thalassiosira</taxon>
    </lineage>
</organism>
<dbReference type="Pfam" id="PF09742">
    <property type="entry name" value="Dymeclin"/>
    <property type="match status" value="1"/>
</dbReference>
<dbReference type="GO" id="GO:0007030">
    <property type="term" value="P:Golgi organization"/>
    <property type="evidence" value="ECO:0007669"/>
    <property type="project" value="TreeGrafter"/>
</dbReference>
<reference evidence="5 6" key="1">
    <citation type="journal article" date="2012" name="Genome Biol.">
        <title>Genome and low-iron response of an oceanic diatom adapted to chronic iron limitation.</title>
        <authorList>
            <person name="Lommer M."/>
            <person name="Specht M."/>
            <person name="Roy A.S."/>
            <person name="Kraemer L."/>
            <person name="Andreson R."/>
            <person name="Gutowska M.A."/>
            <person name="Wolf J."/>
            <person name="Bergner S.V."/>
            <person name="Schilhabel M.B."/>
            <person name="Klostermeier U.C."/>
            <person name="Beiko R.G."/>
            <person name="Rosenstiel P."/>
            <person name="Hippler M."/>
            <person name="Laroche J."/>
        </authorList>
    </citation>
    <scope>NUCLEOTIDE SEQUENCE [LARGE SCALE GENOMIC DNA]</scope>
    <source>
        <strain evidence="5 6">CCMP1005</strain>
    </source>
</reference>
<dbReference type="EMBL" id="AGNL01018634">
    <property type="protein sequence ID" value="EJK62767.1"/>
    <property type="molecule type" value="Genomic_DNA"/>
</dbReference>
<evidence type="ECO:0000313" key="6">
    <source>
        <dbReference type="Proteomes" id="UP000266841"/>
    </source>
</evidence>